<comment type="subcellular location">
    <subcellularLocation>
        <location evidence="1">Cell membrane</location>
        <topology evidence="1">Multi-pass membrane protein</topology>
    </subcellularLocation>
</comment>
<keyword evidence="4" id="KW-1003">Cell membrane</keyword>
<evidence type="ECO:0000313" key="9">
    <source>
        <dbReference type="EMBL" id="PJG84662.1"/>
    </source>
</evidence>
<proteinExistence type="inferred from homology"/>
<dbReference type="InterPro" id="IPR004776">
    <property type="entry name" value="Mem_transp_PIN-like"/>
</dbReference>
<feature type="transmembrane region" description="Helical" evidence="8">
    <location>
        <begin position="46"/>
        <end position="65"/>
    </location>
</feature>
<dbReference type="PANTHER" id="PTHR36838">
    <property type="entry name" value="AUXIN EFFLUX CARRIER FAMILY PROTEIN"/>
    <property type="match status" value="1"/>
</dbReference>
<dbReference type="GO" id="GO:0005886">
    <property type="term" value="C:plasma membrane"/>
    <property type="evidence" value="ECO:0007669"/>
    <property type="project" value="UniProtKB-SubCell"/>
</dbReference>
<dbReference type="AlphaFoldDB" id="A0A2M8S0I2"/>
<dbReference type="InterPro" id="IPR038770">
    <property type="entry name" value="Na+/solute_symporter_sf"/>
</dbReference>
<evidence type="ECO:0000256" key="5">
    <source>
        <dbReference type="ARBA" id="ARBA00022692"/>
    </source>
</evidence>
<feature type="transmembrane region" description="Helical" evidence="8">
    <location>
        <begin position="165"/>
        <end position="188"/>
    </location>
</feature>
<evidence type="ECO:0000256" key="8">
    <source>
        <dbReference type="SAM" id="Phobius"/>
    </source>
</evidence>
<evidence type="ECO:0000256" key="7">
    <source>
        <dbReference type="ARBA" id="ARBA00023136"/>
    </source>
</evidence>
<reference evidence="9 10" key="1">
    <citation type="submission" date="2017-11" db="EMBL/GenBank/DDBJ databases">
        <title>Reclassification of Bisgaard taxon 7 as Conservatibacter flavescens gen. nov., sp. nov.</title>
        <authorList>
            <person name="Christensen H."/>
        </authorList>
    </citation>
    <scope>NUCLEOTIDE SEQUENCE [LARGE SCALE GENOMIC DNA]</scope>
    <source>
        <strain evidence="9 10">7_4</strain>
    </source>
</reference>
<name>A0A2M8S0I2_9PAST</name>
<gene>
    <name evidence="9" type="ORF">CVP05_10335</name>
</gene>
<dbReference type="Pfam" id="PF03547">
    <property type="entry name" value="Mem_trans"/>
    <property type="match status" value="1"/>
</dbReference>
<evidence type="ECO:0000256" key="1">
    <source>
        <dbReference type="ARBA" id="ARBA00004651"/>
    </source>
</evidence>
<dbReference type="Gene3D" id="1.20.1530.20">
    <property type="match status" value="1"/>
</dbReference>
<dbReference type="GO" id="GO:0055085">
    <property type="term" value="P:transmembrane transport"/>
    <property type="evidence" value="ECO:0007669"/>
    <property type="project" value="InterPro"/>
</dbReference>
<evidence type="ECO:0000313" key="10">
    <source>
        <dbReference type="Proteomes" id="UP000229329"/>
    </source>
</evidence>
<feature type="transmembrane region" description="Helical" evidence="8">
    <location>
        <begin position="208"/>
        <end position="227"/>
    </location>
</feature>
<evidence type="ECO:0000256" key="4">
    <source>
        <dbReference type="ARBA" id="ARBA00022475"/>
    </source>
</evidence>
<comment type="caution">
    <text evidence="9">The sequence shown here is derived from an EMBL/GenBank/DDBJ whole genome shotgun (WGS) entry which is preliminary data.</text>
</comment>
<feature type="transmembrane region" description="Helical" evidence="8">
    <location>
        <begin position="291"/>
        <end position="313"/>
    </location>
</feature>
<feature type="transmembrane region" description="Helical" evidence="8">
    <location>
        <begin position="6"/>
        <end position="25"/>
    </location>
</feature>
<dbReference type="EMBL" id="PHHA01000026">
    <property type="protein sequence ID" value="PJG84662.1"/>
    <property type="molecule type" value="Genomic_DNA"/>
</dbReference>
<dbReference type="RefSeq" id="WP_100289490.1">
    <property type="nucleotide sequence ID" value="NZ_PHHA01000026.1"/>
</dbReference>
<dbReference type="OrthoDB" id="9786439at2"/>
<evidence type="ECO:0000256" key="2">
    <source>
        <dbReference type="ARBA" id="ARBA00010145"/>
    </source>
</evidence>
<keyword evidence="6 8" id="KW-1133">Transmembrane helix</keyword>
<evidence type="ECO:0000256" key="3">
    <source>
        <dbReference type="ARBA" id="ARBA00022448"/>
    </source>
</evidence>
<dbReference type="PANTHER" id="PTHR36838:SF4">
    <property type="entry name" value="AUXIN EFFLUX CARRIER FAMILY PROTEIN"/>
    <property type="match status" value="1"/>
</dbReference>
<keyword evidence="3" id="KW-0813">Transport</keyword>
<keyword evidence="10" id="KW-1185">Reference proteome</keyword>
<evidence type="ECO:0000256" key="6">
    <source>
        <dbReference type="ARBA" id="ARBA00022989"/>
    </source>
</evidence>
<feature type="transmembrane region" description="Helical" evidence="8">
    <location>
        <begin position="104"/>
        <end position="126"/>
    </location>
</feature>
<comment type="similarity">
    <text evidence="2">Belongs to the auxin efflux carrier (TC 2.A.69) family.</text>
</comment>
<keyword evidence="5 8" id="KW-0812">Transmembrane</keyword>
<feature type="transmembrane region" description="Helical" evidence="8">
    <location>
        <begin position="132"/>
        <end position="153"/>
    </location>
</feature>
<organism evidence="9 10">
    <name type="scientific">Conservatibacter flavescens</name>
    <dbReference type="NCBI Taxonomy" id="28161"/>
    <lineage>
        <taxon>Bacteria</taxon>
        <taxon>Pseudomonadati</taxon>
        <taxon>Pseudomonadota</taxon>
        <taxon>Gammaproteobacteria</taxon>
        <taxon>Pasteurellales</taxon>
        <taxon>Pasteurellaceae</taxon>
        <taxon>Conservatibacter</taxon>
    </lineage>
</organism>
<protein>
    <submittedName>
        <fullName evidence="9">Malonate transporter</fullName>
    </submittedName>
</protein>
<feature type="transmembrane region" description="Helical" evidence="8">
    <location>
        <begin position="234"/>
        <end position="254"/>
    </location>
</feature>
<accession>A0A2M8S0I2</accession>
<feature type="transmembrane region" description="Helical" evidence="8">
    <location>
        <begin position="71"/>
        <end position="92"/>
    </location>
</feature>
<sequence>MNAELLDSLGFSATVFLPNILMLLLGIFLRNRRLIDDKFCDQASRLVFNVTLPLLLFLGIATNPINYHTQALSILVGVLTTLLLFFGAEFIAAKMIPNRKERGIFVQGVFRGNTGIMGLSLCANAYGTAGLAAAAVYVALITLLYNVLAVLTLTRSLSEQGKTNILAILKSLIKNPLIIAIIIALFFNKMHFSLPKPLLSTANYLANITLPLALLCAGASLNFRGLFSTSAVSVWSSIGRVIIAPLVIVFMAKAMGLEGMSLGIIYLVSATPVASASYVMTRSMGGNATIAANIIGLTTIGSLFISAIGIVILSQLGWM</sequence>
<dbReference type="Proteomes" id="UP000229329">
    <property type="component" value="Unassembled WGS sequence"/>
</dbReference>
<keyword evidence="7 8" id="KW-0472">Membrane</keyword>
<feature type="transmembrane region" description="Helical" evidence="8">
    <location>
        <begin position="260"/>
        <end position="279"/>
    </location>
</feature>